<dbReference type="GO" id="GO:0034335">
    <property type="term" value="F:DNA negative supercoiling activity"/>
    <property type="evidence" value="ECO:0007669"/>
    <property type="project" value="UniProtKB-ARBA"/>
</dbReference>
<dbReference type="InterPro" id="IPR050220">
    <property type="entry name" value="Type_II_DNA_Topoisomerases"/>
</dbReference>
<dbReference type="PROSITE" id="PS52040">
    <property type="entry name" value="TOPO_IIA"/>
    <property type="match status" value="1"/>
</dbReference>
<evidence type="ECO:0000256" key="1">
    <source>
        <dbReference type="ARBA" id="ARBA00000185"/>
    </source>
</evidence>
<dbReference type="InterPro" id="IPR002205">
    <property type="entry name" value="Topo_IIA_dom_A"/>
</dbReference>
<comment type="function">
    <text evidence="8">A type II topoisomerase that negatively supercoils closed circular double-stranded (ds) DNA in an ATP-dependent manner to modulate DNA topology and maintain chromosomes in an underwound state. Negative supercoiling favors strand separation, and DNA replication, transcription, recombination and repair, all of which involve strand separation. Also able to catalyze the interconversion of other topological isomers of dsDNA rings, including catenanes and knotted rings. Type II topoisomerases break and join 2 DNA strands simultaneously in an ATP-dependent manner.</text>
</comment>
<protein>
    <recommendedName>
        <fullName evidence="8">DNA gyrase subunit A</fullName>
        <ecNumber evidence="8">5.6.2.2</ecNumber>
    </recommendedName>
</protein>
<keyword evidence="13" id="KW-1185">Reference proteome</keyword>
<keyword evidence="3 8" id="KW-0547">Nucleotide-binding</keyword>
<dbReference type="InterPro" id="IPR013757">
    <property type="entry name" value="Topo_IIA_A_a_sf"/>
</dbReference>
<dbReference type="EMBL" id="CP053708">
    <property type="protein sequence ID" value="QKE92579.1"/>
    <property type="molecule type" value="Genomic_DNA"/>
</dbReference>
<dbReference type="Gene3D" id="3.30.1360.40">
    <property type="match status" value="1"/>
</dbReference>
<dbReference type="Gene3D" id="2.120.10.90">
    <property type="entry name" value="DNA gyrase/topoisomerase IV, subunit A, C-terminal"/>
    <property type="match status" value="1"/>
</dbReference>
<dbReference type="InterPro" id="IPR006691">
    <property type="entry name" value="GyrA/parC_rep"/>
</dbReference>
<dbReference type="SUPFAM" id="SSF101904">
    <property type="entry name" value="GyrA/ParC C-terminal domain-like"/>
    <property type="match status" value="1"/>
</dbReference>
<dbReference type="AlphaFoldDB" id="A0A6M8HVF0"/>
<dbReference type="Gene3D" id="1.10.268.10">
    <property type="entry name" value="Topoisomerase, domain 3"/>
    <property type="match status" value="1"/>
</dbReference>
<dbReference type="InterPro" id="IPR005743">
    <property type="entry name" value="GyrA"/>
</dbReference>
<feature type="short sequence motif" description="GyrA-box" evidence="8">
    <location>
        <begin position="547"/>
        <end position="553"/>
    </location>
</feature>
<comment type="subunit">
    <text evidence="8">Heterotetramer, composed of two GyrA and two GyrB chains. In the heterotetramer, GyrA contains the active site tyrosine that forms a transient covalent intermediate with DNA, while GyrB binds cofactors and catalyzes ATP hydrolysis.</text>
</comment>
<dbReference type="InterPro" id="IPR013758">
    <property type="entry name" value="Topo_IIA_A/C_ab"/>
</dbReference>
<dbReference type="RefSeq" id="WP_171834130.1">
    <property type="nucleotide sequence ID" value="NZ_CP053708.1"/>
</dbReference>
<dbReference type="GO" id="GO:0005524">
    <property type="term" value="F:ATP binding"/>
    <property type="evidence" value="ECO:0007669"/>
    <property type="project" value="UniProtKB-UniRule"/>
</dbReference>
<name>A0A6M8HVF0_9PROT</name>
<keyword evidence="5 8" id="KW-0799">Topoisomerase</keyword>
<dbReference type="PANTHER" id="PTHR43493:SF5">
    <property type="entry name" value="DNA GYRASE SUBUNIT A, CHLOROPLASTIC_MITOCHONDRIAL"/>
    <property type="match status" value="1"/>
</dbReference>
<dbReference type="NCBIfam" id="TIGR01063">
    <property type="entry name" value="gyrA"/>
    <property type="match status" value="1"/>
</dbReference>
<dbReference type="PANTHER" id="PTHR43493">
    <property type="entry name" value="DNA GYRASE/TOPOISOMERASE SUBUNIT A"/>
    <property type="match status" value="1"/>
</dbReference>
<dbReference type="InterPro" id="IPR013760">
    <property type="entry name" value="Topo_IIA-like_dom_sf"/>
</dbReference>
<dbReference type="GO" id="GO:0003677">
    <property type="term" value="F:DNA binding"/>
    <property type="evidence" value="ECO:0007669"/>
    <property type="project" value="UniProtKB-UniRule"/>
</dbReference>
<comment type="miscellaneous">
    <text evidence="8">Few gyrases are as efficient as E.coli at forming negative supercoils. Not all organisms have 2 type II topoisomerases; in organisms with a single type II topoisomerase this enzyme also has to decatenate newly replicated chromosomes.</text>
</comment>
<evidence type="ECO:0000256" key="6">
    <source>
        <dbReference type="ARBA" id="ARBA00023125"/>
    </source>
</evidence>
<feature type="region of interest" description="Disordered" evidence="10">
    <location>
        <begin position="922"/>
        <end position="947"/>
    </location>
</feature>
<keyword evidence="4 8" id="KW-0067">ATP-binding</keyword>
<comment type="similarity">
    <text evidence="2 8">Belongs to the type II topoisomerase GyrA/ParC subunit family.</text>
</comment>
<dbReference type="FunFam" id="3.90.199.10:FF:000001">
    <property type="entry name" value="DNA gyrase subunit A"/>
    <property type="match status" value="1"/>
</dbReference>
<reference evidence="12 13" key="1">
    <citation type="journal article" date="2014" name="World J. Microbiol. Biotechnol.">
        <title>Biodiversity and physiological characteristics of Antarctic and Arctic lichens-associated bacteria.</title>
        <authorList>
            <person name="Lee Y.M."/>
            <person name="Kim E.H."/>
            <person name="Lee H.K."/>
            <person name="Hong S.G."/>
        </authorList>
    </citation>
    <scope>NUCLEOTIDE SEQUENCE [LARGE SCALE GENOMIC DNA]</scope>
    <source>
        <strain evidence="12 13">PAMC 26569</strain>
    </source>
</reference>
<dbReference type="NCBIfam" id="NF004044">
    <property type="entry name" value="PRK05561.1"/>
    <property type="match status" value="1"/>
</dbReference>
<keyword evidence="6 8" id="KW-0238">DNA-binding</keyword>
<feature type="domain" description="Topo IIA-type catalytic" evidence="11">
    <location>
        <begin position="31"/>
        <end position="520"/>
    </location>
</feature>
<keyword evidence="8" id="KW-0963">Cytoplasm</keyword>
<evidence type="ECO:0000259" key="11">
    <source>
        <dbReference type="PROSITE" id="PS52040"/>
    </source>
</evidence>
<comment type="catalytic activity">
    <reaction evidence="1 8 9">
        <text>ATP-dependent breakage, passage and rejoining of double-stranded DNA.</text>
        <dbReference type="EC" id="5.6.2.2"/>
    </reaction>
</comment>
<evidence type="ECO:0000256" key="10">
    <source>
        <dbReference type="SAM" id="MobiDB-lite"/>
    </source>
</evidence>
<evidence type="ECO:0000256" key="7">
    <source>
        <dbReference type="ARBA" id="ARBA00023235"/>
    </source>
</evidence>
<evidence type="ECO:0000256" key="4">
    <source>
        <dbReference type="ARBA" id="ARBA00022840"/>
    </source>
</evidence>
<dbReference type="Pfam" id="PF00521">
    <property type="entry name" value="DNA_topoisoIV"/>
    <property type="match status" value="1"/>
</dbReference>
<dbReference type="Pfam" id="PF03989">
    <property type="entry name" value="DNA_gyraseA_C"/>
    <property type="match status" value="6"/>
</dbReference>
<evidence type="ECO:0000256" key="2">
    <source>
        <dbReference type="ARBA" id="ARBA00008263"/>
    </source>
</evidence>
<feature type="active site" description="O-(5'-phospho-DNA)-tyrosine intermediate" evidence="8 9">
    <location>
        <position position="119"/>
    </location>
</feature>
<dbReference type="GO" id="GO:0006261">
    <property type="term" value="P:DNA-templated DNA replication"/>
    <property type="evidence" value="ECO:0007669"/>
    <property type="project" value="UniProtKB-UniRule"/>
</dbReference>
<comment type="subcellular location">
    <subcellularLocation>
        <location evidence="8">Cytoplasm</location>
    </subcellularLocation>
</comment>
<dbReference type="HAMAP" id="MF_01897">
    <property type="entry name" value="GyrA"/>
    <property type="match status" value="1"/>
</dbReference>
<dbReference type="KEGG" id="lck:HN018_10260"/>
<dbReference type="GO" id="GO:0006265">
    <property type="term" value="P:DNA topological change"/>
    <property type="evidence" value="ECO:0007669"/>
    <property type="project" value="UniProtKB-UniRule"/>
</dbReference>
<accession>A0A6M8HVF0</accession>
<dbReference type="SUPFAM" id="SSF56719">
    <property type="entry name" value="Type II DNA topoisomerase"/>
    <property type="match status" value="1"/>
</dbReference>
<dbReference type="EC" id="5.6.2.2" evidence="8"/>
<dbReference type="GO" id="GO:0005694">
    <property type="term" value="C:chromosome"/>
    <property type="evidence" value="ECO:0007669"/>
    <property type="project" value="InterPro"/>
</dbReference>
<organism evidence="12 13">
    <name type="scientific">Lichenicola cladoniae</name>
    <dbReference type="NCBI Taxonomy" id="1484109"/>
    <lineage>
        <taxon>Bacteria</taxon>
        <taxon>Pseudomonadati</taxon>
        <taxon>Pseudomonadota</taxon>
        <taxon>Alphaproteobacteria</taxon>
        <taxon>Acetobacterales</taxon>
        <taxon>Acetobacteraceae</taxon>
        <taxon>Lichenicola</taxon>
    </lineage>
</organism>
<dbReference type="Proteomes" id="UP000500767">
    <property type="component" value="Chromosome"/>
</dbReference>
<dbReference type="FunFam" id="1.10.268.10:FF:000001">
    <property type="entry name" value="DNA gyrase subunit A"/>
    <property type="match status" value="1"/>
</dbReference>
<sequence>MVPGMVPITIEEEMQTSYLAYAMSVIVSRALPDVRDGLKPVHRRILYGMRESGFTPDKPYRKSARAVGDVMGKYHPHGDSSIYDAMVRMAQSWSMRVKLIDGQGNFGSVDGDSPAAMRYTEARIAKAAMFLLDDIDRDTVDFQPNYDESEEEPKVLPAAYPNLLINGASGIAVGMATNIPSHNPGEIIDATLALIAEPDMSLDDLMKIVPGPDFPTGGIILGRSGIRSAFETGRGSILIRARAEIEDIRRDRKAIVINEIPYQVNKSTLQERIAELVRAKQIEGISDIRDESDRSGMRLVIEIKRDATPEVVLNQLYRFTQLQTSFGVNMLALNNGQPQLMGLKDALVAFILFREEIILRRSRFDLNKARDRGHLLVGLVLAVANIDEVIRLIRASPDAATARESLMARDWDAAEIEPLLALIHDEGNVVIDGRVHLTEAQARGILELRLQRLTGLERDKIQAELNDVAIRINELLDIIGSRPRRLEVMRDELAIVRAEIAVPRMTEISDVAGDQTDESLIEPGQMVVTITRDGFIKRTPLETFRAQNRGGRGRTASGRRGDDIITRSFNAHTHQWVLFFSSGGKAFREKVWRLPEASPTAKGRALVNLLPELGSDSITTVLPLPQDETMWESLHLVFATASGNVRRNRLSDFRNVRSSGLIAMKLDESWGDKGDRLIGVATCRDGQDVMLATRLGRCIRFQISDDTLRVFAGRDSSGVRGIRLAENDEVNSLAVLHHMQADVAERAGYMKMAVAKRRTETTPEDGEAAVAEIEAEADGEEGVVATSLSAERFAEMEQGEEILLTVTNGGFGKRTSAYDYRVSGRGGLGIANVTLSAKNGKAVVATLPVLHGTDVMLVTDVGRLIRVPVDQVRITGRQSIGVTLFRLGGSERVTSVFPVLEDEVPETDATVEDATIGSVEASGTGIQEIGIEPGTDSNPDTEDGDDA</sequence>
<gene>
    <name evidence="8 12" type="primary">gyrA</name>
    <name evidence="12" type="ORF">HN018_10260</name>
</gene>
<proteinExistence type="inferred from homology"/>
<evidence type="ECO:0000256" key="9">
    <source>
        <dbReference type="PROSITE-ProRule" id="PRU01384"/>
    </source>
</evidence>
<dbReference type="SMART" id="SM00434">
    <property type="entry name" value="TOP4c"/>
    <property type="match status" value="1"/>
</dbReference>
<evidence type="ECO:0000256" key="5">
    <source>
        <dbReference type="ARBA" id="ARBA00023029"/>
    </source>
</evidence>
<dbReference type="NCBIfam" id="NF004043">
    <property type="entry name" value="PRK05560.1"/>
    <property type="match status" value="1"/>
</dbReference>
<dbReference type="InterPro" id="IPR035516">
    <property type="entry name" value="Gyrase/topoIV_suA_C"/>
</dbReference>
<evidence type="ECO:0000256" key="8">
    <source>
        <dbReference type="HAMAP-Rule" id="MF_01897"/>
    </source>
</evidence>
<evidence type="ECO:0000256" key="3">
    <source>
        <dbReference type="ARBA" id="ARBA00022741"/>
    </source>
</evidence>
<dbReference type="FunFam" id="3.30.1360.40:FF:000002">
    <property type="entry name" value="DNA gyrase subunit A"/>
    <property type="match status" value="1"/>
</dbReference>
<dbReference type="CDD" id="cd00187">
    <property type="entry name" value="TOP4c"/>
    <property type="match status" value="1"/>
</dbReference>
<dbReference type="Gene3D" id="3.90.199.10">
    <property type="entry name" value="Topoisomerase II, domain 5"/>
    <property type="match status" value="1"/>
</dbReference>
<dbReference type="GO" id="GO:0005737">
    <property type="term" value="C:cytoplasm"/>
    <property type="evidence" value="ECO:0007669"/>
    <property type="project" value="UniProtKB-SubCell"/>
</dbReference>
<dbReference type="GO" id="GO:0009330">
    <property type="term" value="C:DNA topoisomerase type II (double strand cut, ATP-hydrolyzing) complex"/>
    <property type="evidence" value="ECO:0007669"/>
    <property type="project" value="TreeGrafter"/>
</dbReference>
<keyword evidence="7 8" id="KW-0413">Isomerase</keyword>
<evidence type="ECO:0000313" key="12">
    <source>
        <dbReference type="EMBL" id="QKE92579.1"/>
    </source>
</evidence>
<evidence type="ECO:0000313" key="13">
    <source>
        <dbReference type="Proteomes" id="UP000500767"/>
    </source>
</evidence>